<dbReference type="InterPro" id="IPR018824">
    <property type="entry name" value="Conidiation-specific_6"/>
</dbReference>
<comment type="caution">
    <text evidence="2">The sequence shown here is derived from an EMBL/GenBank/DDBJ whole genome shotgun (WGS) entry which is preliminary data.</text>
</comment>
<evidence type="ECO:0000313" key="2">
    <source>
        <dbReference type="EMBL" id="RJE22650.1"/>
    </source>
</evidence>
<evidence type="ECO:0000313" key="3">
    <source>
        <dbReference type="Proteomes" id="UP000266188"/>
    </source>
</evidence>
<dbReference type="OrthoDB" id="5419162at2759"/>
<dbReference type="EMBL" id="MVGC01000157">
    <property type="protein sequence ID" value="RJE22650.1"/>
    <property type="molecule type" value="Genomic_DNA"/>
</dbReference>
<dbReference type="Pfam" id="PF10346">
    <property type="entry name" value="Con-6"/>
    <property type="match status" value="1"/>
</dbReference>
<evidence type="ECO:0000256" key="1">
    <source>
        <dbReference type="SAM" id="MobiDB-lite"/>
    </source>
</evidence>
<dbReference type="AlphaFoldDB" id="A0A3A2ZJA9"/>
<proteinExistence type="predicted"/>
<organism evidence="2 3">
    <name type="scientific">Aspergillus sclerotialis</name>
    <dbReference type="NCBI Taxonomy" id="2070753"/>
    <lineage>
        <taxon>Eukaryota</taxon>
        <taxon>Fungi</taxon>
        <taxon>Dikarya</taxon>
        <taxon>Ascomycota</taxon>
        <taxon>Pezizomycotina</taxon>
        <taxon>Eurotiomycetes</taxon>
        <taxon>Eurotiomycetidae</taxon>
        <taxon>Eurotiales</taxon>
        <taxon>Aspergillaceae</taxon>
        <taxon>Aspergillus</taxon>
        <taxon>Aspergillus subgen. Polypaecilum</taxon>
    </lineage>
</organism>
<accession>A0A3A2ZJA9</accession>
<feature type="compositionally biased region" description="Basic and acidic residues" evidence="1">
    <location>
        <begin position="53"/>
        <end position="74"/>
    </location>
</feature>
<dbReference type="PANTHER" id="PTHR36576:SF2">
    <property type="entry name" value="PROTEIN CON-6, PUTATIVE (AFU_ORTHOLOGUE AFUA_4G03615)-RELATED"/>
    <property type="match status" value="1"/>
</dbReference>
<protein>
    <submittedName>
        <fullName evidence="2">Conidiation protein Con-6</fullName>
    </submittedName>
</protein>
<feature type="region of interest" description="Disordered" evidence="1">
    <location>
        <begin position="1"/>
        <end position="74"/>
    </location>
</feature>
<name>A0A3A2ZJA9_9EURO</name>
<gene>
    <name evidence="2" type="ORF">PHISCL_04994</name>
</gene>
<sequence length="74" mass="8067">MSNPNNSDQAKLRAQQELSKLEGQPQMSEDERHAGNVKRGLTAATHNPNVTDAGKKQARDKLEAMGEKPDQPGD</sequence>
<dbReference type="InterPro" id="IPR052670">
    <property type="entry name" value="UPF0654_domain"/>
</dbReference>
<keyword evidence="3" id="KW-1185">Reference proteome</keyword>
<dbReference type="GO" id="GO:0005737">
    <property type="term" value="C:cytoplasm"/>
    <property type="evidence" value="ECO:0007669"/>
    <property type="project" value="TreeGrafter"/>
</dbReference>
<dbReference type="Proteomes" id="UP000266188">
    <property type="component" value="Unassembled WGS sequence"/>
</dbReference>
<reference evidence="3" key="1">
    <citation type="submission" date="2017-02" db="EMBL/GenBank/DDBJ databases">
        <authorList>
            <person name="Tafer H."/>
            <person name="Lopandic K."/>
        </authorList>
    </citation>
    <scope>NUCLEOTIDE SEQUENCE [LARGE SCALE GENOMIC DNA]</scope>
    <source>
        <strain evidence="3">CBS 366.77</strain>
    </source>
</reference>
<dbReference type="PANTHER" id="PTHR36576">
    <property type="entry name" value="UPF0654 PROTEIN C11D3.01C-RELATED"/>
    <property type="match status" value="1"/>
</dbReference>